<keyword evidence="3" id="KW-0378">Hydrolase</keyword>
<dbReference type="SUPFAM" id="SSF46894">
    <property type="entry name" value="C-terminal effector domain of the bipartite response regulators"/>
    <property type="match status" value="1"/>
</dbReference>
<dbReference type="Gene3D" id="1.10.10.10">
    <property type="entry name" value="Winged helix-like DNA-binding domain superfamily/Winged helix DNA-binding domain"/>
    <property type="match status" value="1"/>
</dbReference>
<comment type="caution">
    <text evidence="3">The sequence shown here is derived from an EMBL/GenBank/DDBJ whole genome shotgun (WGS) entry which is preliminary data.</text>
</comment>
<accession>A0A5C8PD11</accession>
<feature type="compositionally biased region" description="Pro residues" evidence="1">
    <location>
        <begin position="315"/>
        <end position="330"/>
    </location>
</feature>
<dbReference type="SUPFAM" id="SSF53474">
    <property type="entry name" value="alpha/beta-Hydrolases"/>
    <property type="match status" value="1"/>
</dbReference>
<dbReference type="OrthoDB" id="27092at2"/>
<keyword evidence="4" id="KW-1185">Reference proteome</keyword>
<dbReference type="EMBL" id="VDUZ01000044">
    <property type="protein sequence ID" value="TXL71397.1"/>
    <property type="molecule type" value="Genomic_DNA"/>
</dbReference>
<dbReference type="InterPro" id="IPR011990">
    <property type="entry name" value="TPR-like_helical_dom_sf"/>
</dbReference>
<dbReference type="PANTHER" id="PTHR35807">
    <property type="entry name" value="TRANSCRIPTIONAL REGULATOR REDD-RELATED"/>
    <property type="match status" value="1"/>
</dbReference>
<proteinExistence type="predicted"/>
<dbReference type="InterPro" id="IPR029058">
    <property type="entry name" value="AB_hydrolase_fold"/>
</dbReference>
<dbReference type="InterPro" id="IPR000073">
    <property type="entry name" value="AB_hydrolase_1"/>
</dbReference>
<dbReference type="AlphaFoldDB" id="A0A5C8PD11"/>
<feature type="domain" description="Bacterial transcriptional activator" evidence="2">
    <location>
        <begin position="165"/>
        <end position="303"/>
    </location>
</feature>
<dbReference type="GO" id="GO:0006355">
    <property type="term" value="P:regulation of DNA-templated transcription"/>
    <property type="evidence" value="ECO:0007669"/>
    <property type="project" value="InterPro"/>
</dbReference>
<evidence type="ECO:0000313" key="4">
    <source>
        <dbReference type="Proteomes" id="UP000321638"/>
    </source>
</evidence>
<dbReference type="SUPFAM" id="SSF48452">
    <property type="entry name" value="TPR-like"/>
    <property type="match status" value="1"/>
</dbReference>
<organism evidence="3 4">
    <name type="scientific">Vineibacter terrae</name>
    <dbReference type="NCBI Taxonomy" id="2586908"/>
    <lineage>
        <taxon>Bacteria</taxon>
        <taxon>Pseudomonadati</taxon>
        <taxon>Pseudomonadota</taxon>
        <taxon>Alphaproteobacteria</taxon>
        <taxon>Hyphomicrobiales</taxon>
        <taxon>Vineibacter</taxon>
    </lineage>
</organism>
<dbReference type="PRINTS" id="PR00111">
    <property type="entry name" value="ABHYDROLASE"/>
</dbReference>
<dbReference type="GO" id="GO:0003677">
    <property type="term" value="F:DNA binding"/>
    <property type="evidence" value="ECO:0007669"/>
    <property type="project" value="InterPro"/>
</dbReference>
<dbReference type="InterPro" id="IPR036388">
    <property type="entry name" value="WH-like_DNA-bd_sf"/>
</dbReference>
<gene>
    <name evidence="3" type="ORF">FHP25_30385</name>
</gene>
<dbReference type="InterPro" id="IPR016032">
    <property type="entry name" value="Sig_transdc_resp-reg_C-effctor"/>
</dbReference>
<dbReference type="Pfam" id="PF00561">
    <property type="entry name" value="Abhydrolase_1"/>
    <property type="match status" value="1"/>
</dbReference>
<dbReference type="Proteomes" id="UP000321638">
    <property type="component" value="Unassembled WGS sequence"/>
</dbReference>
<sequence length="611" mass="68762">MHAFNGRLYDANDNVRMSRCRERARTQRVSLVPCGEHRRASISSLSREVRGVGSSGVRPDNRTAGKVSMMLGIRLLGEMEVLRGAERVELPRSKKTRALLAYLATTGRAHRRERLCELLWDVPDDPRGALRWSLSRIRALTQDGETPLIHADRSVIQFNVSSATVDLVSLRDSLDNIETTPIDRLKDAAAAFRGVFLEGLELPEYHEFRSWYVAEREDARALHVRILSALVERMSGEAAMPYARILVQIDPQDEQAWSRLVRLLAQAGRQQEAREQYETANRALRPVGGPKGPLLQAWREAGMASPAPRLTEPPGSEPAPAAPPAAPARPPARQEIRFCIADDGVRIAYATAGQGTPLVKPANWMTHLEYDWESPVWQHWIRELVRNHRLVRYDERANGLSDWDAPNLTFDTFVRDLEAVVDAAGLERFDMLGVSQGCAIAIAYAVKHPQRVSRLVLYGGYTQGWALRAPEEAARRRALGVLMELGWGQDNPAFRQVFTSLFIPDGSNEQIQWFNDLQRMTISPRNAVRLNEVFGGIDIRPLMAQVRAPTLVLHCRDDNVAPFAEGRLMATTIPGARFVPLESRNHILLEGEPAWQRFVTEMRAFLHDEQT</sequence>
<dbReference type="Gene3D" id="3.40.50.1820">
    <property type="entry name" value="alpha/beta hydrolase"/>
    <property type="match status" value="1"/>
</dbReference>
<dbReference type="InterPro" id="IPR005158">
    <property type="entry name" value="BTAD"/>
</dbReference>
<dbReference type="Gene3D" id="1.25.40.10">
    <property type="entry name" value="Tetratricopeptide repeat domain"/>
    <property type="match status" value="1"/>
</dbReference>
<evidence type="ECO:0000313" key="3">
    <source>
        <dbReference type="EMBL" id="TXL71397.1"/>
    </source>
</evidence>
<feature type="region of interest" description="Disordered" evidence="1">
    <location>
        <begin position="304"/>
        <end position="331"/>
    </location>
</feature>
<dbReference type="Pfam" id="PF03704">
    <property type="entry name" value="BTAD"/>
    <property type="match status" value="1"/>
</dbReference>
<evidence type="ECO:0000256" key="1">
    <source>
        <dbReference type="SAM" id="MobiDB-lite"/>
    </source>
</evidence>
<dbReference type="RefSeq" id="WP_147850756.1">
    <property type="nucleotide sequence ID" value="NZ_VDUZ01000044.1"/>
</dbReference>
<evidence type="ECO:0000259" key="2">
    <source>
        <dbReference type="SMART" id="SM01043"/>
    </source>
</evidence>
<dbReference type="SMART" id="SM01043">
    <property type="entry name" value="BTAD"/>
    <property type="match status" value="1"/>
</dbReference>
<name>A0A5C8PD11_9HYPH</name>
<reference evidence="3 4" key="1">
    <citation type="submission" date="2019-06" db="EMBL/GenBank/DDBJ databases">
        <title>New taxonomy in bacterial strain CC-CFT640, isolated from vineyard.</title>
        <authorList>
            <person name="Lin S.-Y."/>
            <person name="Tsai C.-F."/>
            <person name="Young C.-C."/>
        </authorList>
    </citation>
    <scope>NUCLEOTIDE SEQUENCE [LARGE SCALE GENOMIC DNA]</scope>
    <source>
        <strain evidence="3 4">CC-CFT640</strain>
    </source>
</reference>
<dbReference type="InterPro" id="IPR051677">
    <property type="entry name" value="AfsR-DnrI-RedD_regulator"/>
</dbReference>
<dbReference type="GO" id="GO:0016787">
    <property type="term" value="F:hydrolase activity"/>
    <property type="evidence" value="ECO:0007669"/>
    <property type="project" value="UniProtKB-KW"/>
</dbReference>
<protein>
    <submittedName>
        <fullName evidence="3">Alpha/beta fold hydrolase</fullName>
    </submittedName>
</protein>